<dbReference type="AlphaFoldDB" id="A0A8J6DQX1"/>
<name>A0A8J6DQX1_GALPY</name>
<feature type="non-terminal residue" evidence="2">
    <location>
        <position position="1"/>
    </location>
</feature>
<accession>A0A8J6DQX1</accession>
<feature type="region of interest" description="Disordered" evidence="1">
    <location>
        <begin position="44"/>
        <end position="64"/>
    </location>
</feature>
<dbReference type="GO" id="GO:0003735">
    <property type="term" value="F:structural constituent of ribosome"/>
    <property type="evidence" value="ECO:0007669"/>
    <property type="project" value="InterPro"/>
</dbReference>
<evidence type="ECO:0000256" key="1">
    <source>
        <dbReference type="SAM" id="MobiDB-lite"/>
    </source>
</evidence>
<dbReference type="Proteomes" id="UP000700334">
    <property type="component" value="Unassembled WGS sequence"/>
</dbReference>
<feature type="region of interest" description="Disordered" evidence="1">
    <location>
        <begin position="1"/>
        <end position="21"/>
    </location>
</feature>
<dbReference type="GO" id="GO:0006412">
    <property type="term" value="P:translation"/>
    <property type="evidence" value="ECO:0007669"/>
    <property type="project" value="InterPro"/>
</dbReference>
<protein>
    <submittedName>
        <fullName evidence="2">Uncharacterized protein</fullName>
    </submittedName>
</protein>
<proteinExistence type="predicted"/>
<dbReference type="GO" id="GO:0005840">
    <property type="term" value="C:ribosome"/>
    <property type="evidence" value="ECO:0007669"/>
    <property type="project" value="InterPro"/>
</dbReference>
<dbReference type="InterPro" id="IPR036948">
    <property type="entry name" value="Ribosomal_eL21_sf"/>
</dbReference>
<dbReference type="Gene3D" id="2.30.30.70">
    <property type="entry name" value="Ribosomal protein L21"/>
    <property type="match status" value="1"/>
</dbReference>
<evidence type="ECO:0000313" key="2">
    <source>
        <dbReference type="EMBL" id="KAG8518527.1"/>
    </source>
</evidence>
<gene>
    <name evidence="2" type="ORF">J0S82_004457</name>
</gene>
<comment type="caution">
    <text evidence="2">The sequence shown here is derived from an EMBL/GenBank/DDBJ whole genome shotgun (WGS) entry which is preliminary data.</text>
</comment>
<sequence>MKKVDAVQKRASHTCYHSNTGRGYNVTQHAIGIDICPDGSQKLVKESDQKKKKGSQREGYLSSTVVPPYPREARIWE</sequence>
<dbReference type="EMBL" id="JAGFMF010011629">
    <property type="protein sequence ID" value="KAG8518527.1"/>
    <property type="molecule type" value="Genomic_DNA"/>
</dbReference>
<keyword evidence="3" id="KW-1185">Reference proteome</keyword>
<evidence type="ECO:0000313" key="3">
    <source>
        <dbReference type="Proteomes" id="UP000700334"/>
    </source>
</evidence>
<reference evidence="2" key="1">
    <citation type="journal article" date="2021" name="Evol. Appl.">
        <title>The genome of the Pyrenean desman and the effects of bottlenecks and inbreeding on the genomic landscape of an endangered species.</title>
        <authorList>
            <person name="Escoda L."/>
            <person name="Castresana J."/>
        </authorList>
    </citation>
    <scope>NUCLEOTIDE SEQUENCE</scope>
    <source>
        <strain evidence="2">IBE-C5619</strain>
    </source>
</reference>
<organism evidence="2 3">
    <name type="scientific">Galemys pyrenaicus</name>
    <name type="common">Iberian desman</name>
    <name type="synonym">Pyrenean desman</name>
    <dbReference type="NCBI Taxonomy" id="202257"/>
    <lineage>
        <taxon>Eukaryota</taxon>
        <taxon>Metazoa</taxon>
        <taxon>Chordata</taxon>
        <taxon>Craniata</taxon>
        <taxon>Vertebrata</taxon>
        <taxon>Euteleostomi</taxon>
        <taxon>Mammalia</taxon>
        <taxon>Eutheria</taxon>
        <taxon>Laurasiatheria</taxon>
        <taxon>Eulipotyphla</taxon>
        <taxon>Talpidae</taxon>
        <taxon>Galemys</taxon>
    </lineage>
</organism>